<accession>A0ACA9QFZ6</accession>
<dbReference type="EMBL" id="CAJVQC010031443">
    <property type="protein sequence ID" value="CAG8748476.1"/>
    <property type="molecule type" value="Genomic_DNA"/>
</dbReference>
<name>A0ACA9QFZ6_9GLOM</name>
<comment type="caution">
    <text evidence="1">The sequence shown here is derived from an EMBL/GenBank/DDBJ whole genome shotgun (WGS) entry which is preliminary data.</text>
</comment>
<reference evidence="1" key="1">
    <citation type="submission" date="2021-06" db="EMBL/GenBank/DDBJ databases">
        <authorList>
            <person name="Kallberg Y."/>
            <person name="Tangrot J."/>
            <person name="Rosling A."/>
        </authorList>
    </citation>
    <scope>NUCLEOTIDE SEQUENCE</scope>
    <source>
        <strain evidence="1">MA461A</strain>
    </source>
</reference>
<keyword evidence="2" id="KW-1185">Reference proteome</keyword>
<evidence type="ECO:0000313" key="1">
    <source>
        <dbReference type="EMBL" id="CAG8748476.1"/>
    </source>
</evidence>
<gene>
    <name evidence="1" type="ORF">RPERSI_LOCUS13923</name>
</gene>
<sequence length="85" mass="9932">MSYNDDDDNSESEYHDTYEDNLAINSETFITFHVHMPENLDESIRPLVVGNVKELGNWKKPVVKLHQIDTNSTYWVSDPVKVHLR</sequence>
<evidence type="ECO:0000313" key="2">
    <source>
        <dbReference type="Proteomes" id="UP000789920"/>
    </source>
</evidence>
<feature type="non-terminal residue" evidence="1">
    <location>
        <position position="85"/>
    </location>
</feature>
<dbReference type="Proteomes" id="UP000789920">
    <property type="component" value="Unassembled WGS sequence"/>
</dbReference>
<protein>
    <submittedName>
        <fullName evidence="1">17634_t:CDS:1</fullName>
    </submittedName>
</protein>
<organism evidence="1 2">
    <name type="scientific">Racocetra persica</name>
    <dbReference type="NCBI Taxonomy" id="160502"/>
    <lineage>
        <taxon>Eukaryota</taxon>
        <taxon>Fungi</taxon>
        <taxon>Fungi incertae sedis</taxon>
        <taxon>Mucoromycota</taxon>
        <taxon>Glomeromycotina</taxon>
        <taxon>Glomeromycetes</taxon>
        <taxon>Diversisporales</taxon>
        <taxon>Gigasporaceae</taxon>
        <taxon>Racocetra</taxon>
    </lineage>
</organism>
<proteinExistence type="predicted"/>